<dbReference type="AlphaFoldDB" id="M2R2R7"/>
<reference evidence="1 2" key="1">
    <citation type="journal article" date="2012" name="Proc. Natl. Acad. Sci. U.S.A.">
        <title>Comparative genomics of Ceriporiopsis subvermispora and Phanerochaete chrysosporium provide insight into selective ligninolysis.</title>
        <authorList>
            <person name="Fernandez-Fueyo E."/>
            <person name="Ruiz-Duenas F.J."/>
            <person name="Ferreira P."/>
            <person name="Floudas D."/>
            <person name="Hibbett D.S."/>
            <person name="Canessa P."/>
            <person name="Larrondo L.F."/>
            <person name="James T.Y."/>
            <person name="Seelenfreund D."/>
            <person name="Lobos S."/>
            <person name="Polanco R."/>
            <person name="Tello M."/>
            <person name="Honda Y."/>
            <person name="Watanabe T."/>
            <person name="Watanabe T."/>
            <person name="Ryu J.S."/>
            <person name="Kubicek C.P."/>
            <person name="Schmoll M."/>
            <person name="Gaskell J."/>
            <person name="Hammel K.E."/>
            <person name="St John F.J."/>
            <person name="Vanden Wymelenberg A."/>
            <person name="Sabat G."/>
            <person name="Splinter BonDurant S."/>
            <person name="Syed K."/>
            <person name="Yadav J.S."/>
            <person name="Doddapaneni H."/>
            <person name="Subramanian V."/>
            <person name="Lavin J.L."/>
            <person name="Oguiza J.A."/>
            <person name="Perez G."/>
            <person name="Pisabarro A.G."/>
            <person name="Ramirez L."/>
            <person name="Santoyo F."/>
            <person name="Master E."/>
            <person name="Coutinho P.M."/>
            <person name="Henrissat B."/>
            <person name="Lombard V."/>
            <person name="Magnuson J.K."/>
            <person name="Kuees U."/>
            <person name="Hori C."/>
            <person name="Igarashi K."/>
            <person name="Samejima M."/>
            <person name="Held B.W."/>
            <person name="Barry K.W."/>
            <person name="LaButti K.M."/>
            <person name="Lapidus A."/>
            <person name="Lindquist E.A."/>
            <person name="Lucas S.M."/>
            <person name="Riley R."/>
            <person name="Salamov A.A."/>
            <person name="Hoffmeister D."/>
            <person name="Schwenk D."/>
            <person name="Hadar Y."/>
            <person name="Yarden O."/>
            <person name="de Vries R.P."/>
            <person name="Wiebenga A."/>
            <person name="Stenlid J."/>
            <person name="Eastwood D."/>
            <person name="Grigoriev I.V."/>
            <person name="Berka R.M."/>
            <person name="Blanchette R.A."/>
            <person name="Kersten P."/>
            <person name="Martinez A.T."/>
            <person name="Vicuna R."/>
            <person name="Cullen D."/>
        </authorList>
    </citation>
    <scope>NUCLEOTIDE SEQUENCE [LARGE SCALE GENOMIC DNA]</scope>
    <source>
        <strain evidence="1 2">B</strain>
    </source>
</reference>
<evidence type="ECO:0000313" key="1">
    <source>
        <dbReference type="EMBL" id="EMD33201.1"/>
    </source>
</evidence>
<name>M2R2R7_CERS8</name>
<dbReference type="HOGENOM" id="CLU_748025_0_0_1"/>
<gene>
    <name evidence="1" type="ORF">CERSUDRAFT_118254</name>
</gene>
<evidence type="ECO:0000313" key="2">
    <source>
        <dbReference type="Proteomes" id="UP000016930"/>
    </source>
</evidence>
<organism evidence="1 2">
    <name type="scientific">Ceriporiopsis subvermispora (strain B)</name>
    <name type="common">White-rot fungus</name>
    <name type="synonym">Gelatoporia subvermispora</name>
    <dbReference type="NCBI Taxonomy" id="914234"/>
    <lineage>
        <taxon>Eukaryota</taxon>
        <taxon>Fungi</taxon>
        <taxon>Dikarya</taxon>
        <taxon>Basidiomycota</taxon>
        <taxon>Agaricomycotina</taxon>
        <taxon>Agaricomycetes</taxon>
        <taxon>Polyporales</taxon>
        <taxon>Gelatoporiaceae</taxon>
        <taxon>Gelatoporia</taxon>
    </lineage>
</organism>
<sequence>MYRARPTASTGTVPMASKHYEVSMPPIPHRELYPEEISYIFLNPTLGKDNVLVRSLEDCHKLFVRPVGALCGRIEYEPRLPWFNSLKLELDPDALSHLVQSTLPRVHKGSVVDTWGPRVVASGLVLSQIRFFQLSAHDVARFGRWARHTIVAPSNGDPRPMQLSLKRCQFRNIIDVLALLREPLFGFLAVENVQLVETPKAVHQHVNTVKIPALSMSLWSSQDIALLSCLTNAADRSMSYLDLQVCNYIEHHDMGTLQRFITDRRLVSLTLALRSQVGQRVKPTSGYQIITQTLTLLQRASEIQRHRLVAINVYLPRTKLFRELMPMLGAVSSRSAYILQALNMTGAQYSLYDGPDEWYLAGHSNARRRI</sequence>
<dbReference type="OrthoDB" id="10536589at2759"/>
<proteinExistence type="predicted"/>
<accession>M2R2R7</accession>
<dbReference type="EMBL" id="KB445807">
    <property type="protein sequence ID" value="EMD33201.1"/>
    <property type="molecule type" value="Genomic_DNA"/>
</dbReference>
<protein>
    <submittedName>
        <fullName evidence="1">Uncharacterized protein</fullName>
    </submittedName>
</protein>
<keyword evidence="2" id="KW-1185">Reference proteome</keyword>
<dbReference type="Proteomes" id="UP000016930">
    <property type="component" value="Unassembled WGS sequence"/>
</dbReference>